<dbReference type="Proteomes" id="UP000675554">
    <property type="component" value="Unassembled WGS sequence"/>
</dbReference>
<evidence type="ECO:0000313" key="2">
    <source>
        <dbReference type="Proteomes" id="UP000675554"/>
    </source>
</evidence>
<keyword evidence="2" id="KW-1185">Reference proteome</keyword>
<evidence type="ECO:0000313" key="1">
    <source>
        <dbReference type="EMBL" id="MBR7678601.1"/>
    </source>
</evidence>
<protein>
    <submittedName>
        <fullName evidence="1">Uncharacterized protein</fullName>
    </submittedName>
</protein>
<gene>
    <name evidence="1" type="ORF">KDA82_37705</name>
</gene>
<comment type="caution">
    <text evidence="1">The sequence shown here is derived from an EMBL/GenBank/DDBJ whole genome shotgun (WGS) entry which is preliminary data.</text>
</comment>
<accession>A0A8T4J1L7</accession>
<dbReference type="AlphaFoldDB" id="A0A8T4J1L7"/>
<name>A0A8T4J1L7_9ACTN</name>
<proteinExistence type="predicted"/>
<dbReference type="EMBL" id="JAGSMN010001619">
    <property type="protein sequence ID" value="MBR7678601.1"/>
    <property type="molecule type" value="Genomic_DNA"/>
</dbReference>
<organism evidence="1 2">
    <name type="scientific">Streptomyces daliensis</name>
    <dbReference type="NCBI Taxonomy" id="299421"/>
    <lineage>
        <taxon>Bacteria</taxon>
        <taxon>Bacillati</taxon>
        <taxon>Actinomycetota</taxon>
        <taxon>Actinomycetes</taxon>
        <taxon>Kitasatosporales</taxon>
        <taxon>Streptomycetaceae</taxon>
        <taxon>Streptomyces</taxon>
    </lineage>
</organism>
<sequence length="77" mass="8242">MREVRILALCPPRHTDPVSARLLRALAQPGLAGLQVEVCHVPYGFRTFSDAADSAPSPEARALLARAEEADAFITAS</sequence>
<reference evidence="1" key="1">
    <citation type="submission" date="2021-04" db="EMBL/GenBank/DDBJ databases">
        <title>Sequencing of actinobacteria type strains.</title>
        <authorList>
            <person name="Nguyen G.-S."/>
            <person name="Wentzel A."/>
        </authorList>
    </citation>
    <scope>NUCLEOTIDE SEQUENCE</scope>
    <source>
        <strain evidence="1">DSM 42095</strain>
    </source>
</reference>
<feature type="non-terminal residue" evidence="1">
    <location>
        <position position="77"/>
    </location>
</feature>